<dbReference type="PANTHER" id="PTHR45631:SF202">
    <property type="entry name" value="SENESCENCE-INDUCED RECEPTOR-LIKE SERINE_THREONINE-PROTEIN KINASE"/>
    <property type="match status" value="1"/>
</dbReference>
<keyword evidence="8" id="KW-1185">Reference proteome</keyword>
<organism evidence="7 8">
    <name type="scientific">Rubroshorea leprosula</name>
    <dbReference type="NCBI Taxonomy" id="152421"/>
    <lineage>
        <taxon>Eukaryota</taxon>
        <taxon>Viridiplantae</taxon>
        <taxon>Streptophyta</taxon>
        <taxon>Embryophyta</taxon>
        <taxon>Tracheophyta</taxon>
        <taxon>Spermatophyta</taxon>
        <taxon>Magnoliopsida</taxon>
        <taxon>eudicotyledons</taxon>
        <taxon>Gunneridae</taxon>
        <taxon>Pentapetalae</taxon>
        <taxon>rosids</taxon>
        <taxon>malvids</taxon>
        <taxon>Malvales</taxon>
        <taxon>Dipterocarpaceae</taxon>
        <taxon>Rubroshorea</taxon>
    </lineage>
</organism>
<evidence type="ECO:0000313" key="7">
    <source>
        <dbReference type="EMBL" id="GKV27228.1"/>
    </source>
</evidence>
<sequence length="208" mass="23504">MAGLCAGHDKLVEPRKLATTTDRPGSISIDCGVNEGYTDEQSGIYYESDSEFVTVGLNNVVSPQYAAGNPQLVQMLNTLRSFPEVNKSCYHLKPEQGKGHHYMFRVFFTYGNYDGLQKPPKFELYLGVNFWATVELDIGDSYWVDEIIQFLSTDTIDVCLVNTGSGIPIISGLELRLLNDFIYQIESRALRLYDRYDVITYDNYSTTS</sequence>
<reference evidence="7 8" key="1">
    <citation type="journal article" date="2021" name="Commun. Biol.">
        <title>The genome of Shorea leprosula (Dipterocarpaceae) highlights the ecological relevance of drought in aseasonal tropical rainforests.</title>
        <authorList>
            <person name="Ng K.K.S."/>
            <person name="Kobayashi M.J."/>
            <person name="Fawcett J.A."/>
            <person name="Hatakeyama M."/>
            <person name="Paape T."/>
            <person name="Ng C.H."/>
            <person name="Ang C.C."/>
            <person name="Tnah L.H."/>
            <person name="Lee C.T."/>
            <person name="Nishiyama T."/>
            <person name="Sese J."/>
            <person name="O'Brien M.J."/>
            <person name="Copetti D."/>
            <person name="Mohd Noor M.I."/>
            <person name="Ong R.C."/>
            <person name="Putra M."/>
            <person name="Sireger I.Z."/>
            <person name="Indrioko S."/>
            <person name="Kosugi Y."/>
            <person name="Izuno A."/>
            <person name="Isagi Y."/>
            <person name="Lee S.L."/>
            <person name="Shimizu K.K."/>
        </authorList>
    </citation>
    <scope>NUCLEOTIDE SEQUENCE [LARGE SCALE GENOMIC DNA]</scope>
    <source>
        <strain evidence="7">214</strain>
    </source>
</reference>
<evidence type="ECO:0000256" key="3">
    <source>
        <dbReference type="ARBA" id="ARBA00022729"/>
    </source>
</evidence>
<keyword evidence="2" id="KW-0812">Transmembrane</keyword>
<dbReference type="EMBL" id="BPVZ01000074">
    <property type="protein sequence ID" value="GKV27228.1"/>
    <property type="molecule type" value="Genomic_DNA"/>
</dbReference>
<comment type="caution">
    <text evidence="7">The sequence shown here is derived from an EMBL/GenBank/DDBJ whole genome shotgun (WGS) entry which is preliminary data.</text>
</comment>
<feature type="domain" description="Malectin-like" evidence="6">
    <location>
        <begin position="29"/>
        <end position="199"/>
    </location>
</feature>
<name>A0AAV5KRL2_9ROSI</name>
<evidence type="ECO:0000256" key="5">
    <source>
        <dbReference type="ARBA" id="ARBA00023136"/>
    </source>
</evidence>
<dbReference type="AlphaFoldDB" id="A0AAV5KRL2"/>
<evidence type="ECO:0000256" key="4">
    <source>
        <dbReference type="ARBA" id="ARBA00022989"/>
    </source>
</evidence>
<proteinExistence type="predicted"/>
<evidence type="ECO:0000256" key="1">
    <source>
        <dbReference type="ARBA" id="ARBA00004167"/>
    </source>
</evidence>
<evidence type="ECO:0000259" key="6">
    <source>
        <dbReference type="Pfam" id="PF12819"/>
    </source>
</evidence>
<dbReference type="Proteomes" id="UP001054252">
    <property type="component" value="Unassembled WGS sequence"/>
</dbReference>
<comment type="subcellular location">
    <subcellularLocation>
        <location evidence="1">Membrane</location>
        <topology evidence="1">Single-pass membrane protein</topology>
    </subcellularLocation>
</comment>
<keyword evidence="3" id="KW-0732">Signal</keyword>
<protein>
    <recommendedName>
        <fullName evidence="6">Malectin-like domain-containing protein</fullName>
    </recommendedName>
</protein>
<gene>
    <name evidence="7" type="ORF">SLEP1_g36421</name>
</gene>
<evidence type="ECO:0000256" key="2">
    <source>
        <dbReference type="ARBA" id="ARBA00022692"/>
    </source>
</evidence>
<keyword evidence="4" id="KW-1133">Transmembrane helix</keyword>
<keyword evidence="5" id="KW-0472">Membrane</keyword>
<dbReference type="GO" id="GO:0016020">
    <property type="term" value="C:membrane"/>
    <property type="evidence" value="ECO:0007669"/>
    <property type="project" value="UniProtKB-SubCell"/>
</dbReference>
<evidence type="ECO:0000313" key="8">
    <source>
        <dbReference type="Proteomes" id="UP001054252"/>
    </source>
</evidence>
<accession>A0AAV5KRL2</accession>
<dbReference type="Pfam" id="PF12819">
    <property type="entry name" value="Malectin_like"/>
    <property type="match status" value="1"/>
</dbReference>
<dbReference type="InterPro" id="IPR024788">
    <property type="entry name" value="Malectin-like_Carb-bd_dom"/>
</dbReference>
<dbReference type="PANTHER" id="PTHR45631">
    <property type="entry name" value="OS07G0107800 PROTEIN-RELATED"/>
    <property type="match status" value="1"/>
</dbReference>